<keyword evidence="4 5" id="KW-0472">Membrane</keyword>
<dbReference type="SUPFAM" id="SSF81321">
    <property type="entry name" value="Family A G protein-coupled receptor-like"/>
    <property type="match status" value="1"/>
</dbReference>
<accession>A0A2C9LRG5</accession>
<evidence type="ECO:0000256" key="3">
    <source>
        <dbReference type="ARBA" id="ARBA00022989"/>
    </source>
</evidence>
<feature type="transmembrane region" description="Helical" evidence="5">
    <location>
        <begin position="293"/>
        <end position="317"/>
    </location>
</feature>
<feature type="transmembrane region" description="Helical" evidence="5">
    <location>
        <begin position="204"/>
        <end position="223"/>
    </location>
</feature>
<evidence type="ECO:0000259" key="6">
    <source>
        <dbReference type="PROSITE" id="PS50262"/>
    </source>
</evidence>
<evidence type="ECO:0000313" key="8">
    <source>
        <dbReference type="Proteomes" id="UP000076420"/>
    </source>
</evidence>
<feature type="transmembrane region" description="Helical" evidence="5">
    <location>
        <begin position="256"/>
        <end position="281"/>
    </location>
</feature>
<dbReference type="InterPro" id="IPR019427">
    <property type="entry name" value="7TM_GPCR_serpentine_rcpt_Srw"/>
</dbReference>
<dbReference type="STRING" id="6526.A0A2C9LRG5"/>
<dbReference type="PANTHER" id="PTHR46641">
    <property type="entry name" value="FMRFAMIDE RECEPTOR-RELATED"/>
    <property type="match status" value="1"/>
</dbReference>
<dbReference type="RefSeq" id="XP_013089697.2">
    <property type="nucleotide sequence ID" value="XM_013234243.2"/>
</dbReference>
<organism evidence="7 8">
    <name type="scientific">Biomphalaria glabrata</name>
    <name type="common">Bloodfluke planorb</name>
    <name type="synonym">Freshwater snail</name>
    <dbReference type="NCBI Taxonomy" id="6526"/>
    <lineage>
        <taxon>Eukaryota</taxon>
        <taxon>Metazoa</taxon>
        <taxon>Spiralia</taxon>
        <taxon>Lophotrochozoa</taxon>
        <taxon>Mollusca</taxon>
        <taxon>Gastropoda</taxon>
        <taxon>Heterobranchia</taxon>
        <taxon>Euthyneura</taxon>
        <taxon>Panpulmonata</taxon>
        <taxon>Hygrophila</taxon>
        <taxon>Lymnaeoidea</taxon>
        <taxon>Planorbidae</taxon>
        <taxon>Biomphalaria</taxon>
    </lineage>
</organism>
<dbReference type="Proteomes" id="UP000076420">
    <property type="component" value="Unassembled WGS sequence"/>
</dbReference>
<dbReference type="AlphaFoldDB" id="A0A2C9LRG5"/>
<feature type="transmembrane region" description="Helical" evidence="5">
    <location>
        <begin position="143"/>
        <end position="166"/>
    </location>
</feature>
<gene>
    <name evidence="7" type="primary">106073637</name>
</gene>
<feature type="transmembrane region" description="Helical" evidence="5">
    <location>
        <begin position="98"/>
        <end position="122"/>
    </location>
</feature>
<keyword evidence="2 5" id="KW-0812">Transmembrane</keyword>
<dbReference type="Pfam" id="PF10324">
    <property type="entry name" value="7TM_GPCR_Srw"/>
    <property type="match status" value="1"/>
</dbReference>
<feature type="transmembrane region" description="Helical" evidence="5">
    <location>
        <begin position="24"/>
        <end position="47"/>
    </location>
</feature>
<dbReference type="InterPro" id="IPR052954">
    <property type="entry name" value="GPCR-Ligand_Int"/>
</dbReference>
<evidence type="ECO:0000313" key="7">
    <source>
        <dbReference type="EnsemblMetazoa" id="BGLB034063-PA"/>
    </source>
</evidence>
<dbReference type="GO" id="GO:0008528">
    <property type="term" value="F:G protein-coupled peptide receptor activity"/>
    <property type="evidence" value="ECO:0007669"/>
    <property type="project" value="InterPro"/>
</dbReference>
<dbReference type="VEuPathDB" id="VectorBase:BGLAX_039303"/>
<dbReference type="PANTHER" id="PTHR46641:SF2">
    <property type="entry name" value="FMRFAMIDE RECEPTOR"/>
    <property type="match status" value="1"/>
</dbReference>
<dbReference type="PROSITE" id="PS50262">
    <property type="entry name" value="G_PROTEIN_RECEP_F1_2"/>
    <property type="match status" value="1"/>
</dbReference>
<dbReference type="Gene3D" id="1.20.1070.10">
    <property type="entry name" value="Rhodopsin 7-helix transmembrane proteins"/>
    <property type="match status" value="1"/>
</dbReference>
<dbReference type="OrthoDB" id="6276488at2759"/>
<reference evidence="7" key="1">
    <citation type="submission" date="2020-05" db="UniProtKB">
        <authorList>
            <consortium name="EnsemblMetazoa"/>
        </authorList>
    </citation>
    <scope>IDENTIFICATION</scope>
    <source>
        <strain evidence="7">BB02</strain>
    </source>
</reference>
<dbReference type="KEGG" id="bgt:106073637"/>
<proteinExistence type="predicted"/>
<dbReference type="GO" id="GO:0016020">
    <property type="term" value="C:membrane"/>
    <property type="evidence" value="ECO:0007669"/>
    <property type="project" value="UniProtKB-SubCell"/>
</dbReference>
<protein>
    <recommendedName>
        <fullName evidence="6">G-protein coupled receptors family 1 profile domain-containing protein</fullName>
    </recommendedName>
</protein>
<evidence type="ECO:0000256" key="2">
    <source>
        <dbReference type="ARBA" id="ARBA00022692"/>
    </source>
</evidence>
<feature type="transmembrane region" description="Helical" evidence="5">
    <location>
        <begin position="59"/>
        <end position="86"/>
    </location>
</feature>
<keyword evidence="3 5" id="KW-1133">Transmembrane helix</keyword>
<evidence type="ECO:0000256" key="5">
    <source>
        <dbReference type="SAM" id="Phobius"/>
    </source>
</evidence>
<evidence type="ECO:0000256" key="4">
    <source>
        <dbReference type="ARBA" id="ARBA00023136"/>
    </source>
</evidence>
<comment type="subcellular location">
    <subcellularLocation>
        <location evidence="1">Membrane</location>
    </subcellularLocation>
</comment>
<dbReference type="EnsemblMetazoa" id="BGLB034063-RA">
    <property type="protein sequence ID" value="BGLB034063-PA"/>
    <property type="gene ID" value="BGLB034063"/>
</dbReference>
<dbReference type="VEuPathDB" id="VectorBase:BGLB034063"/>
<name>A0A2C9LRG5_BIOGL</name>
<dbReference type="InterPro" id="IPR017452">
    <property type="entry name" value="GPCR_Rhodpsn_7TM"/>
</dbReference>
<feature type="domain" description="G-protein coupled receptors family 1 profile" evidence="6">
    <location>
        <begin position="40"/>
        <end position="316"/>
    </location>
</feature>
<evidence type="ECO:0000256" key="1">
    <source>
        <dbReference type="ARBA" id="ARBA00004370"/>
    </source>
</evidence>
<sequence>MNYSKEDETEQLISNEWTQVIECLNYVVITPAVAGAGIVANIVNILVYSKHGLKESSNINFFVLSINDVGCLLTAIMFGIFINPLLTGMNDLPLDPLAVGYIVAAWPRAFFSKITCFITVYITTERCLCVMSPLKVRQILSPVRTVITLSLLYVAMTLIHFIRFYMGNLFLTYYADRALNRTVLSVGVNVKYSMADVISGTANTVAFFIPFITSILATLLLTLELQQKSKWRKAVGASGVSNATTLSRRDQSVSKAIVLLSTVLIVSYIPNTVNCIIPTLLDGFKLYGRYNNVYVVMWSLAFVFESINSSTSFIIYYSMSTKYRQTFDSMFRSCRRKSRNLPSLREGILSTLTQKV</sequence>